<keyword evidence="1" id="KW-0812">Transmembrane</keyword>
<evidence type="ECO:0000313" key="2">
    <source>
        <dbReference type="EMBL" id="EFL45473.1"/>
    </source>
</evidence>
<evidence type="ECO:0000313" key="3">
    <source>
        <dbReference type="Proteomes" id="UP000003610"/>
    </source>
</evidence>
<accession>E1KSN7</accession>
<feature type="transmembrane region" description="Helical" evidence="1">
    <location>
        <begin position="12"/>
        <end position="31"/>
    </location>
</feature>
<comment type="caution">
    <text evidence="2">The sequence shown here is derived from an EMBL/GenBank/DDBJ whole genome shotgun (WGS) entry which is preliminary data.</text>
</comment>
<dbReference type="AlphaFoldDB" id="E1KSN7"/>
<keyword evidence="1" id="KW-1133">Transmembrane helix</keyword>
<name>E1KSN7_9BACT</name>
<keyword evidence="1" id="KW-0472">Membrane</keyword>
<evidence type="ECO:0000256" key="1">
    <source>
        <dbReference type="SAM" id="Phobius"/>
    </source>
</evidence>
<dbReference type="EMBL" id="AEDO01000046">
    <property type="protein sequence ID" value="EFL45473.1"/>
    <property type="molecule type" value="Genomic_DNA"/>
</dbReference>
<protein>
    <submittedName>
        <fullName evidence="2">Uncharacterized protein</fullName>
    </submittedName>
</protein>
<reference evidence="2 3" key="1">
    <citation type="submission" date="2010-08" db="EMBL/GenBank/DDBJ databases">
        <authorList>
            <person name="Durkin A.S."/>
            <person name="Madupu R."/>
            <person name="Torralba M."/>
            <person name="Gillis M."/>
            <person name="Methe B."/>
            <person name="Sutton G."/>
            <person name="Nelson K.E."/>
        </authorList>
    </citation>
    <scope>NUCLEOTIDE SEQUENCE [LARGE SCALE GENOMIC DNA]</scope>
    <source>
        <strain evidence="2 3">FB035-09AN</strain>
    </source>
</reference>
<sequence length="45" mass="5275">MTGKMFSVVTPILPFCIIVFVLLFSVCFYNYKYYANLNKIAKIFL</sequence>
<proteinExistence type="predicted"/>
<gene>
    <name evidence="2" type="ORF">HMPREF9296_1698</name>
</gene>
<dbReference type="Proteomes" id="UP000003610">
    <property type="component" value="Unassembled WGS sequence"/>
</dbReference>
<organism evidence="2 3">
    <name type="scientific">Prevotella disiens FB035-09AN</name>
    <dbReference type="NCBI Taxonomy" id="866771"/>
    <lineage>
        <taxon>Bacteria</taxon>
        <taxon>Pseudomonadati</taxon>
        <taxon>Bacteroidota</taxon>
        <taxon>Bacteroidia</taxon>
        <taxon>Bacteroidales</taxon>
        <taxon>Prevotellaceae</taxon>
        <taxon>Prevotella</taxon>
    </lineage>
</organism>